<sequence>MAFEVNHDFVFSTPIRLPKYQTNYAQGRSQNGALTYQSPETNEIFSWGPNVTSLSYSDNPSEYYPQGNIVNKSSGNGNSVQTYNPNDFFQNTQDNKLSFNTQIETPKGNSLKINFGYKTGNIVIPSSRNNEITTSLKYFRNVSRNGKIDALLSYNDYENNLSNANFGVNKIIFANAITPVHFDNQLASTLSNGLQRSYSANENNPYYLMQHNLDKNKSKTLSFNLNHIYSGGNDYNTVNANFQSSEIRNTNGQGFYFAGINAPNFDKRFEGFKTLSVSDLYKHNFGYQRFIESKIDFRFQQRDLERTYFSGFALPADFPDNSASQTSLDVLQKRFEMFYSLNGSYVFQHFPGRYDEVVLKANTNLNYSSTVKNDFLFNYFASAEVRKIFDTPIFFTISYGLTQTEPSLQNNNLNFNSLQYQTSQFNQLKNNLELLTPNNAIATKEGITNLLVMYRFNYMWNINLNYYFKKVQNLYTPLFNANAVVWSPDVNYKQNGFEFEIEKMRYGNRHFDYSFNLNFTYYKNEVTSLNNNQTRLPFAGFADVNKNYIVGQPLGVIVGNGYLRDQNQNVIIDNDGFPMVDPQQKILGDPNPDFVVGFYNTFKYQDFSLSLSFDWSQGGQLWNGTQQTLNYYGKSALTEEQRNVTNYVFNGVTPSGSANTKPVSFYDSNLPVEQNRWVRYGVAGVTEDAIEDASYFRLNSINLAYSSPNGIFRDKLKFTIGIFMNNAFVVTKSKSAFGNNSMFNSTDTAGLDYFNSPMMKSFGSSLTIKF</sequence>
<name>A0ABX2XNT7_9FLAO</name>
<organism evidence="1 2">
    <name type="scientific">Flavobacterium piscis</name>
    <dbReference type="NCBI Taxonomy" id="1114874"/>
    <lineage>
        <taxon>Bacteria</taxon>
        <taxon>Pseudomonadati</taxon>
        <taxon>Bacteroidota</taxon>
        <taxon>Flavobacteriia</taxon>
        <taxon>Flavobacteriales</taxon>
        <taxon>Flavobacteriaceae</taxon>
        <taxon>Flavobacterium</taxon>
    </lineage>
</organism>
<comment type="caution">
    <text evidence="1">The sequence shown here is derived from an EMBL/GenBank/DDBJ whole genome shotgun (WGS) entry which is preliminary data.</text>
</comment>
<dbReference type="RefSeq" id="WP_065447781.1">
    <property type="nucleotide sequence ID" value="NZ_LVEN01000002.1"/>
</dbReference>
<evidence type="ECO:0000313" key="2">
    <source>
        <dbReference type="Proteomes" id="UP000093343"/>
    </source>
</evidence>
<evidence type="ECO:0008006" key="3">
    <source>
        <dbReference type="Google" id="ProtNLM"/>
    </source>
</evidence>
<dbReference type="Proteomes" id="UP000093343">
    <property type="component" value="Unassembled WGS sequence"/>
</dbReference>
<protein>
    <recommendedName>
        <fullName evidence="3">TonB-dependent receptor</fullName>
    </recommendedName>
</protein>
<evidence type="ECO:0000313" key="1">
    <source>
        <dbReference type="EMBL" id="OCB77660.1"/>
    </source>
</evidence>
<dbReference type="EMBL" id="LVEN01000002">
    <property type="protein sequence ID" value="OCB77660.1"/>
    <property type="molecule type" value="Genomic_DNA"/>
</dbReference>
<gene>
    <name evidence="1" type="ORF">FLP_01705</name>
</gene>
<proteinExistence type="predicted"/>
<reference evidence="2" key="1">
    <citation type="submission" date="2016-03" db="EMBL/GenBank/DDBJ databases">
        <title>Draft genome sequence of Paenibacillus glacialis DSM 22343.</title>
        <authorList>
            <person name="Shin S.-K."/>
            <person name="Yi H."/>
        </authorList>
    </citation>
    <scope>NUCLEOTIDE SEQUENCE [LARGE SCALE GENOMIC DNA]</scope>
    <source>
        <strain evidence="2">CCUG 60099</strain>
    </source>
</reference>
<accession>A0ABX2XNT7</accession>
<keyword evidence="2" id="KW-1185">Reference proteome</keyword>